<sequence>MDGGKKRRGWEAICSGLTGNPKCGVRGVRQFRAPPTGTLMDCQTRTAVANVLIVDDDQRLLEATAALLESAGHTVRCAGNGEHALRLARAERIDIVLTDYTMPVMDGLQLARAIDLDPELSAIPVVLVSAVATPPVGSPIRASLRKPFTGERLLELIARLALCRS</sequence>
<evidence type="ECO:0000256" key="1">
    <source>
        <dbReference type="ARBA" id="ARBA00022553"/>
    </source>
</evidence>
<dbReference type="InterPro" id="IPR050595">
    <property type="entry name" value="Bact_response_regulator"/>
</dbReference>
<evidence type="ECO:0000313" key="5">
    <source>
        <dbReference type="Proteomes" id="UP000656319"/>
    </source>
</evidence>
<proteinExistence type="predicted"/>
<keyword evidence="5" id="KW-1185">Reference proteome</keyword>
<keyword evidence="1 2" id="KW-0597">Phosphoprotein</keyword>
<feature type="modified residue" description="4-aspartylphosphate" evidence="2">
    <location>
        <position position="99"/>
    </location>
</feature>
<evidence type="ECO:0000313" key="4">
    <source>
        <dbReference type="EMBL" id="CAD6556489.1"/>
    </source>
</evidence>
<dbReference type="Proteomes" id="UP000656319">
    <property type="component" value="Unassembled WGS sequence"/>
</dbReference>
<dbReference type="PANTHER" id="PTHR44591">
    <property type="entry name" value="STRESS RESPONSE REGULATOR PROTEIN 1"/>
    <property type="match status" value="1"/>
</dbReference>
<evidence type="ECO:0000259" key="3">
    <source>
        <dbReference type="PROSITE" id="PS50110"/>
    </source>
</evidence>
<comment type="caution">
    <text evidence="4">The sequence shown here is derived from an EMBL/GenBank/DDBJ whole genome shotgun (WGS) entry which is preliminary data.</text>
</comment>
<dbReference type="SMART" id="SM00448">
    <property type="entry name" value="REC"/>
    <property type="match status" value="1"/>
</dbReference>
<dbReference type="Pfam" id="PF00072">
    <property type="entry name" value="Response_reg"/>
    <property type="match status" value="1"/>
</dbReference>
<dbReference type="PANTHER" id="PTHR44591:SF20">
    <property type="entry name" value="PROTEIN PILH"/>
    <property type="match status" value="1"/>
</dbReference>
<organism evidence="4 5">
    <name type="scientific">Paraburkholderia hiiakae</name>
    <dbReference type="NCBI Taxonomy" id="1081782"/>
    <lineage>
        <taxon>Bacteria</taxon>
        <taxon>Pseudomonadati</taxon>
        <taxon>Pseudomonadota</taxon>
        <taxon>Betaproteobacteria</taxon>
        <taxon>Burkholderiales</taxon>
        <taxon>Burkholderiaceae</taxon>
        <taxon>Paraburkholderia</taxon>
    </lineage>
</organism>
<dbReference type="InterPro" id="IPR011006">
    <property type="entry name" value="CheY-like_superfamily"/>
</dbReference>
<dbReference type="CDD" id="cd17546">
    <property type="entry name" value="REC_hyHK_CKI1_RcsC-like"/>
    <property type="match status" value="1"/>
</dbReference>
<dbReference type="Gene3D" id="3.40.50.2300">
    <property type="match status" value="1"/>
</dbReference>
<protein>
    <submittedName>
        <fullName evidence="4">Regulator of RpoS</fullName>
    </submittedName>
</protein>
<name>A0ABM8P504_9BURK</name>
<dbReference type="EMBL" id="CAJHCQ010000021">
    <property type="protein sequence ID" value="CAD6556489.1"/>
    <property type="molecule type" value="Genomic_DNA"/>
</dbReference>
<feature type="domain" description="Response regulatory" evidence="3">
    <location>
        <begin position="50"/>
        <end position="161"/>
    </location>
</feature>
<gene>
    <name evidence="4" type="primary">rssB</name>
    <name evidence="4" type="ORF">LMG27952_06120</name>
</gene>
<evidence type="ECO:0000256" key="2">
    <source>
        <dbReference type="PROSITE-ProRule" id="PRU00169"/>
    </source>
</evidence>
<dbReference type="PROSITE" id="PS50110">
    <property type="entry name" value="RESPONSE_REGULATORY"/>
    <property type="match status" value="1"/>
</dbReference>
<dbReference type="SUPFAM" id="SSF52172">
    <property type="entry name" value="CheY-like"/>
    <property type="match status" value="1"/>
</dbReference>
<reference evidence="4 5" key="1">
    <citation type="submission" date="2020-10" db="EMBL/GenBank/DDBJ databases">
        <authorList>
            <person name="Peeters C."/>
        </authorList>
    </citation>
    <scope>NUCLEOTIDE SEQUENCE [LARGE SCALE GENOMIC DNA]</scope>
    <source>
        <strain evidence="4 5">LMG 27952</strain>
    </source>
</reference>
<accession>A0ABM8P504</accession>
<dbReference type="InterPro" id="IPR001789">
    <property type="entry name" value="Sig_transdc_resp-reg_receiver"/>
</dbReference>